<dbReference type="GO" id="GO:0008408">
    <property type="term" value="F:3'-5' exonuclease activity"/>
    <property type="evidence" value="ECO:0007669"/>
    <property type="project" value="TreeGrafter"/>
</dbReference>
<organism evidence="3 4">
    <name type="scientific">Anaerospora hongkongensis</name>
    <dbReference type="NCBI Taxonomy" id="244830"/>
    <lineage>
        <taxon>Bacteria</taxon>
        <taxon>Bacillati</taxon>
        <taxon>Bacillota</taxon>
        <taxon>Negativicutes</taxon>
        <taxon>Selenomonadales</taxon>
        <taxon>Sporomusaceae</taxon>
        <taxon>Anaerospora</taxon>
    </lineage>
</organism>
<evidence type="ECO:0000313" key="3">
    <source>
        <dbReference type="EMBL" id="TCL35373.1"/>
    </source>
</evidence>
<proteinExistence type="predicted"/>
<dbReference type="Pfam" id="PF00929">
    <property type="entry name" value="RNase_T"/>
    <property type="match status" value="1"/>
</dbReference>
<dbReference type="SUPFAM" id="SSF53098">
    <property type="entry name" value="Ribonuclease H-like"/>
    <property type="match status" value="1"/>
</dbReference>
<accession>A0A4R1PTZ6</accession>
<dbReference type="InterPro" id="IPR036397">
    <property type="entry name" value="RNaseH_sf"/>
</dbReference>
<evidence type="ECO:0000259" key="2">
    <source>
        <dbReference type="SMART" id="SM00479"/>
    </source>
</evidence>
<keyword evidence="1" id="KW-0269">Exonuclease</keyword>
<keyword evidence="4" id="KW-1185">Reference proteome</keyword>
<feature type="domain" description="Exonuclease" evidence="2">
    <location>
        <begin position="6"/>
        <end position="168"/>
    </location>
</feature>
<dbReference type="InterPro" id="IPR012337">
    <property type="entry name" value="RNaseH-like_sf"/>
</dbReference>
<dbReference type="PANTHER" id="PTHR30231:SF42">
    <property type="entry name" value="EXONUCLEASE"/>
    <property type="match status" value="1"/>
</dbReference>
<dbReference type="InterPro" id="IPR006054">
    <property type="entry name" value="DnaQ"/>
</dbReference>
<dbReference type="Gene3D" id="3.30.420.10">
    <property type="entry name" value="Ribonuclease H-like superfamily/Ribonuclease H"/>
    <property type="match status" value="1"/>
</dbReference>
<dbReference type="SMART" id="SM00479">
    <property type="entry name" value="EXOIII"/>
    <property type="match status" value="1"/>
</dbReference>
<dbReference type="Proteomes" id="UP000295063">
    <property type="component" value="Unassembled WGS sequence"/>
</dbReference>
<comment type="caution">
    <text evidence="3">The sequence shown here is derived from an EMBL/GenBank/DDBJ whole genome shotgun (WGS) entry which is preliminary data.</text>
</comment>
<dbReference type="FunFam" id="3.30.420.10:FF:000045">
    <property type="entry name" value="3'-5' exonuclease DinG"/>
    <property type="match status" value="1"/>
</dbReference>
<sequence>MNMKETFTALDFETANYQSNSACQLGIAVVNNGQIVLQKSWLIKPPTPIFTFSYLHGITYGMVKEQPTFGDIWPEIKPYVTDEIIAAHNADFDMGVLTATLAHYQLYVPEFYVIDSLAAARKAWPGLKNHKLSTVAAHLNIELNHHEAESDAKACAEIILRAGQDNVEINRVVNRSLPESIDLFGGNY</sequence>
<reference evidence="3 4" key="1">
    <citation type="submission" date="2019-03" db="EMBL/GenBank/DDBJ databases">
        <title>Genomic Encyclopedia of Type Strains, Phase IV (KMG-IV): sequencing the most valuable type-strain genomes for metagenomic binning, comparative biology and taxonomic classification.</title>
        <authorList>
            <person name="Goeker M."/>
        </authorList>
    </citation>
    <scope>NUCLEOTIDE SEQUENCE [LARGE SCALE GENOMIC DNA]</scope>
    <source>
        <strain evidence="3 4">DSM 15969</strain>
    </source>
</reference>
<dbReference type="EMBL" id="SLUI01000012">
    <property type="protein sequence ID" value="TCL35373.1"/>
    <property type="molecule type" value="Genomic_DNA"/>
</dbReference>
<dbReference type="CDD" id="cd06130">
    <property type="entry name" value="DNA_pol_III_epsilon_like"/>
    <property type="match status" value="1"/>
</dbReference>
<dbReference type="GO" id="GO:0005829">
    <property type="term" value="C:cytosol"/>
    <property type="evidence" value="ECO:0007669"/>
    <property type="project" value="TreeGrafter"/>
</dbReference>
<gene>
    <name evidence="3" type="ORF">EV210_11231</name>
</gene>
<keyword evidence="1" id="KW-0378">Hydrolase</keyword>
<dbReference type="PANTHER" id="PTHR30231">
    <property type="entry name" value="DNA POLYMERASE III SUBUNIT EPSILON"/>
    <property type="match status" value="1"/>
</dbReference>
<dbReference type="InterPro" id="IPR013520">
    <property type="entry name" value="Ribonucl_H"/>
</dbReference>
<dbReference type="GO" id="GO:0003887">
    <property type="term" value="F:DNA-directed DNA polymerase activity"/>
    <property type="evidence" value="ECO:0007669"/>
    <property type="project" value="InterPro"/>
</dbReference>
<evidence type="ECO:0000313" key="4">
    <source>
        <dbReference type="Proteomes" id="UP000295063"/>
    </source>
</evidence>
<evidence type="ECO:0000256" key="1">
    <source>
        <dbReference type="ARBA" id="ARBA00022839"/>
    </source>
</evidence>
<name>A0A4R1PTZ6_9FIRM</name>
<keyword evidence="1" id="KW-0540">Nuclease</keyword>
<dbReference type="GO" id="GO:0006260">
    <property type="term" value="P:DNA replication"/>
    <property type="evidence" value="ECO:0007669"/>
    <property type="project" value="InterPro"/>
</dbReference>
<dbReference type="NCBIfam" id="TIGR00573">
    <property type="entry name" value="dnaq"/>
    <property type="match status" value="1"/>
</dbReference>
<dbReference type="AlphaFoldDB" id="A0A4R1PTZ6"/>
<protein>
    <submittedName>
        <fullName evidence="3">DNA polymerase-3 subunit epsilon</fullName>
    </submittedName>
</protein>
<dbReference type="GO" id="GO:0003677">
    <property type="term" value="F:DNA binding"/>
    <property type="evidence" value="ECO:0007669"/>
    <property type="project" value="InterPro"/>
</dbReference>